<protein>
    <submittedName>
        <fullName evidence="2">Uncharacterized protein</fullName>
    </submittedName>
</protein>
<sequence>MWQCNTLQRAGVLGMYLLAASVFASPMMPSGESVKDLSAVELRLKAAAGSNSPPAELKRRWHDETLLAAYGRKMGWLNANKSTRQVGFSDEALVEQGVAQILQFGAPVRLAVAQCRIVPIDQAASGGTMRSLAALSSGKPSLGIALNDKQQQYAKTHPLISVVTDHDKRNVTLWDIWQRENIQGKSRLRQGDSEYLQQASVRVAEQTCIHVVAEQAYPELTHEITHMLQDSLDAEKVRRHMGVSHVLHAENPVLKARAGSLPSSAVRDYYQLHTTDFTQPFKAKARFWQFHNQTNADNARMALVHGEPADAVARQYGGTLKVGWLEHKPGMAGWRASAMLLQSVGEISKPMRQPNGGKAQFEIFQVLEKREKTLPLSDTSVQYEVRRALAAQQLQTEYESLLDQLRRSGSAASSKSESNL</sequence>
<dbReference type="OrthoDB" id="9812372at2"/>
<evidence type="ECO:0000256" key="1">
    <source>
        <dbReference type="SAM" id="SignalP"/>
    </source>
</evidence>
<feature type="chain" id="PRO_5024963558" evidence="1">
    <location>
        <begin position="25"/>
        <end position="420"/>
    </location>
</feature>
<name>A0A5S9PS18_9GAMM</name>
<keyword evidence="3" id="KW-1185">Reference proteome</keyword>
<dbReference type="Gene3D" id="1.10.4030.10">
    <property type="entry name" value="Porin chaperone SurA, peptide-binding domain"/>
    <property type="match status" value="1"/>
</dbReference>
<gene>
    <name evidence="2" type="ORF">OPDIPICF_01119</name>
</gene>
<dbReference type="AlphaFoldDB" id="A0A5S9PS18"/>
<dbReference type="Proteomes" id="UP000441399">
    <property type="component" value="Unassembled WGS sequence"/>
</dbReference>
<dbReference type="InterPro" id="IPR046357">
    <property type="entry name" value="PPIase_dom_sf"/>
</dbReference>
<feature type="signal peptide" evidence="1">
    <location>
        <begin position="1"/>
        <end position="24"/>
    </location>
</feature>
<proteinExistence type="predicted"/>
<dbReference type="EMBL" id="CACSIO010000012">
    <property type="protein sequence ID" value="CAA0106871.1"/>
    <property type="molecule type" value="Genomic_DNA"/>
</dbReference>
<dbReference type="GO" id="GO:0003755">
    <property type="term" value="F:peptidyl-prolyl cis-trans isomerase activity"/>
    <property type="evidence" value="ECO:0007669"/>
    <property type="project" value="InterPro"/>
</dbReference>
<accession>A0A5S9PS18</accession>
<dbReference type="Gene3D" id="3.10.50.40">
    <property type="match status" value="1"/>
</dbReference>
<organism evidence="2 3">
    <name type="scientific">BD1-7 clade bacterium</name>
    <dbReference type="NCBI Taxonomy" id="2029982"/>
    <lineage>
        <taxon>Bacteria</taxon>
        <taxon>Pseudomonadati</taxon>
        <taxon>Pseudomonadota</taxon>
        <taxon>Gammaproteobacteria</taxon>
        <taxon>Cellvibrionales</taxon>
        <taxon>Spongiibacteraceae</taxon>
        <taxon>BD1-7 clade</taxon>
    </lineage>
</organism>
<evidence type="ECO:0000313" key="3">
    <source>
        <dbReference type="Proteomes" id="UP000441399"/>
    </source>
</evidence>
<evidence type="ECO:0000313" key="2">
    <source>
        <dbReference type="EMBL" id="CAA0106871.1"/>
    </source>
</evidence>
<reference evidence="2 3" key="1">
    <citation type="submission" date="2019-11" db="EMBL/GenBank/DDBJ databases">
        <authorList>
            <person name="Holert J."/>
        </authorList>
    </citation>
    <scope>NUCLEOTIDE SEQUENCE [LARGE SCALE GENOMIC DNA]</scope>
    <source>
        <strain evidence="2">SB11_3</strain>
    </source>
</reference>
<keyword evidence="1" id="KW-0732">Signal</keyword>